<dbReference type="Gene3D" id="1.10.3910.10">
    <property type="entry name" value="SP0561-like"/>
    <property type="match status" value="1"/>
</dbReference>
<feature type="domain" description="DUF1858" evidence="1">
    <location>
        <begin position="5"/>
        <end position="62"/>
    </location>
</feature>
<dbReference type="KEGG" id="saco:SAME_01160"/>
<protein>
    <submittedName>
        <fullName evidence="2">Domain of uncharacterized function (DUF1858)</fullName>
    </submittedName>
</protein>
<dbReference type="AlphaFoldDB" id="A0A239X340"/>
<sequence length="75" mass="8163">MDNCIDFSHPIAEVLEEHPELKDILVGLGFKPLNNPAMLATVGKVTSLKTGSRLANIPLNDIKATLFANGYEVKE</sequence>
<dbReference type="InterPro" id="IPR015077">
    <property type="entry name" value="DUF1858"/>
</dbReference>
<evidence type="ECO:0000313" key="3">
    <source>
        <dbReference type="Proteomes" id="UP000215144"/>
    </source>
</evidence>
<dbReference type="Proteomes" id="UP000215144">
    <property type="component" value="Chromosome 1"/>
</dbReference>
<dbReference type="RefSeq" id="WP_017769130.1">
    <property type="nucleotide sequence ID" value="NZ_LT906454.1"/>
</dbReference>
<gene>
    <name evidence="2" type="ORF">SAMEA4504048_01160</name>
</gene>
<dbReference type="SUPFAM" id="SSF140683">
    <property type="entry name" value="SP0561-like"/>
    <property type="match status" value="1"/>
</dbReference>
<dbReference type="Pfam" id="PF08984">
    <property type="entry name" value="DUF1858"/>
    <property type="match status" value="1"/>
</dbReference>
<name>A0A239X340_STRAI</name>
<proteinExistence type="predicted"/>
<dbReference type="InterPro" id="IPR038062">
    <property type="entry name" value="ScdA-like_N_sf"/>
</dbReference>
<dbReference type="OrthoDB" id="411397at2"/>
<reference evidence="2 3" key="1">
    <citation type="submission" date="2017-06" db="EMBL/GenBank/DDBJ databases">
        <authorList>
            <consortium name="Pathogen Informatics"/>
        </authorList>
    </citation>
    <scope>NUCLEOTIDE SEQUENCE [LARGE SCALE GENOMIC DNA]</scope>
    <source>
        <strain evidence="2 3">NCTC11291</strain>
    </source>
</reference>
<organism evidence="2 3">
    <name type="scientific">Streptococcus acidominimus</name>
    <dbReference type="NCBI Taxonomy" id="1326"/>
    <lineage>
        <taxon>Bacteria</taxon>
        <taxon>Bacillati</taxon>
        <taxon>Bacillota</taxon>
        <taxon>Bacilli</taxon>
        <taxon>Lactobacillales</taxon>
        <taxon>Streptococcaceae</taxon>
        <taxon>Streptococcus</taxon>
    </lineage>
</organism>
<evidence type="ECO:0000313" key="2">
    <source>
        <dbReference type="EMBL" id="SNV40384.1"/>
    </source>
</evidence>
<accession>A0A239X340</accession>
<evidence type="ECO:0000259" key="1">
    <source>
        <dbReference type="Pfam" id="PF08984"/>
    </source>
</evidence>
<dbReference type="EMBL" id="LT906454">
    <property type="protein sequence ID" value="SNV40384.1"/>
    <property type="molecule type" value="Genomic_DNA"/>
</dbReference>